<proteinExistence type="predicted"/>
<sequence>MSDFLLRLDWKTARKQADPDLLEQEIQAERASALGGAGRKLERALADLSASDTENRAQSLDRAARIAWEFMVMRESSGLRDWPRVIRIYQIPADVQKRMGVAQPRPHPD</sequence>
<reference evidence="1 2" key="1">
    <citation type="submission" date="2016-10" db="EMBL/GenBank/DDBJ databases">
        <authorList>
            <person name="de Groot N.N."/>
        </authorList>
    </citation>
    <scope>NUCLEOTIDE SEQUENCE [LARGE SCALE GENOMIC DNA]</scope>
    <source>
        <strain evidence="1 2">DSM 17862</strain>
    </source>
</reference>
<dbReference type="STRING" id="364199.SAMN04489858_103286"/>
<dbReference type="Proteomes" id="UP000199180">
    <property type="component" value="Unassembled WGS sequence"/>
</dbReference>
<dbReference type="RefSeq" id="WP_090733285.1">
    <property type="nucleotide sequence ID" value="NZ_FOHO01000003.1"/>
</dbReference>
<protein>
    <submittedName>
        <fullName evidence="1">Uncharacterized protein</fullName>
    </submittedName>
</protein>
<dbReference type="OrthoDB" id="9814981at2"/>
<organism evidence="1 2">
    <name type="scientific">Paracoccus homiensis</name>
    <dbReference type="NCBI Taxonomy" id="364199"/>
    <lineage>
        <taxon>Bacteria</taxon>
        <taxon>Pseudomonadati</taxon>
        <taxon>Pseudomonadota</taxon>
        <taxon>Alphaproteobacteria</taxon>
        <taxon>Rhodobacterales</taxon>
        <taxon>Paracoccaceae</taxon>
        <taxon>Paracoccus</taxon>
    </lineage>
</organism>
<keyword evidence="2" id="KW-1185">Reference proteome</keyword>
<dbReference type="Pfam" id="PF20370">
    <property type="entry name" value="DUF6665"/>
    <property type="match status" value="1"/>
</dbReference>
<evidence type="ECO:0000313" key="1">
    <source>
        <dbReference type="EMBL" id="SET17846.1"/>
    </source>
</evidence>
<dbReference type="InterPro" id="IPR046606">
    <property type="entry name" value="DUF6665"/>
</dbReference>
<dbReference type="EMBL" id="FOHO01000003">
    <property type="protein sequence ID" value="SET17846.1"/>
    <property type="molecule type" value="Genomic_DNA"/>
</dbReference>
<name>A0A1I0CFF9_9RHOB</name>
<dbReference type="AlphaFoldDB" id="A0A1I0CFF9"/>
<gene>
    <name evidence="1" type="ORF">SAMN04489858_103286</name>
</gene>
<evidence type="ECO:0000313" key="2">
    <source>
        <dbReference type="Proteomes" id="UP000199180"/>
    </source>
</evidence>
<accession>A0A1I0CFF9</accession>